<dbReference type="PANTHER" id="PTHR43549">
    <property type="entry name" value="MULTIDRUG RESISTANCE PROTEIN YPNP-RELATED"/>
    <property type="match status" value="1"/>
</dbReference>
<comment type="subcellular location">
    <subcellularLocation>
        <location evidence="1">Cell membrane</location>
        <topology evidence="1">Multi-pass membrane protein</topology>
    </subcellularLocation>
</comment>
<organism evidence="8 9">
    <name type="scientific">Ohessyouella blattaphilus</name>
    <dbReference type="NCBI Taxonomy" id="2949333"/>
    <lineage>
        <taxon>Bacteria</taxon>
        <taxon>Bacillati</taxon>
        <taxon>Bacillota</taxon>
        <taxon>Clostridia</taxon>
        <taxon>Lachnospirales</taxon>
        <taxon>Lachnospiraceae</taxon>
        <taxon>Ohessyouella</taxon>
    </lineage>
</organism>
<evidence type="ECO:0000256" key="7">
    <source>
        <dbReference type="SAM" id="Phobius"/>
    </source>
</evidence>
<evidence type="ECO:0000256" key="1">
    <source>
        <dbReference type="ARBA" id="ARBA00004651"/>
    </source>
</evidence>
<keyword evidence="9" id="KW-1185">Reference proteome</keyword>
<dbReference type="RefSeq" id="WP_262067703.1">
    <property type="nucleotide sequence ID" value="NZ_JAMXOC010000001.1"/>
</dbReference>
<sequence>MRKSVDLLQGNILKSLVQLSLPIMLTSFIQMAYNMIDMIWLGRVGSGAVTSVGTAGMYLWFAGGVASLSRIGTQVKLGHALGEDKPDAARTYIAVGLRLAFISGLLYGAVCVLFAKPLIGFFHLSNPETIRNAILYQYITCALIVAQFLNQVFAGVMTAMGRSLNMLLATATGLIINIVLDPLLIFGIGPFPKMGVVGAAIATVLAQVVVLFIFIFLARGNKEMFSFQAIFKRQDRNYQREIIRIGLPTALQNIFFTSIGMIIARLVTSFGDHAIAIQKVGSQIESISWMIIEGFGTAINAFMAQNYGAGNTKRIRKGYHTALGIAVCWGIFCTALLVGLPGPLFSFFLPEKELLSLGIDYLVILGFSQIFMCIELSVAGMFSGLGKTKPPSVVSIVFNALRIPLALILVRTPLGLNGIWWAITISSFIKGIVLWIWFQISYKNINKAPKS</sequence>
<evidence type="ECO:0000256" key="6">
    <source>
        <dbReference type="ARBA" id="ARBA00023136"/>
    </source>
</evidence>
<evidence type="ECO:0000256" key="3">
    <source>
        <dbReference type="ARBA" id="ARBA00022475"/>
    </source>
</evidence>
<dbReference type="InterPro" id="IPR048279">
    <property type="entry name" value="MdtK-like"/>
</dbReference>
<feature type="transmembrane region" description="Helical" evidence="7">
    <location>
        <begin position="418"/>
        <end position="438"/>
    </location>
</feature>
<keyword evidence="2" id="KW-0813">Transport</keyword>
<evidence type="ECO:0000256" key="2">
    <source>
        <dbReference type="ARBA" id="ARBA00022448"/>
    </source>
</evidence>
<accession>A0ABT1EDN2</accession>
<feature type="transmembrane region" description="Helical" evidence="7">
    <location>
        <begin position="95"/>
        <end position="115"/>
    </location>
</feature>
<reference evidence="8 9" key="1">
    <citation type="journal article" date="2022" name="Genome Biol. Evol.">
        <title>Host diet, physiology and behaviors set the stage for Lachnospiraceae cladogenesis.</title>
        <authorList>
            <person name="Vera-Ponce De Leon A."/>
            <person name="Schneider M."/>
            <person name="Jahnes B.C."/>
            <person name="Sadowski V."/>
            <person name="Camuy-Velez L.A."/>
            <person name="Duan J."/>
            <person name="Sabree Z.L."/>
        </authorList>
    </citation>
    <scope>NUCLEOTIDE SEQUENCE [LARGE SCALE GENOMIC DNA]</scope>
    <source>
        <strain evidence="8 9">PAL227</strain>
    </source>
</reference>
<feature type="transmembrane region" description="Helical" evidence="7">
    <location>
        <begin position="361"/>
        <end position="381"/>
    </location>
</feature>
<gene>
    <name evidence="8" type="ORF">NK118_00840</name>
</gene>
<evidence type="ECO:0000256" key="5">
    <source>
        <dbReference type="ARBA" id="ARBA00022989"/>
    </source>
</evidence>
<keyword evidence="6 7" id="KW-0472">Membrane</keyword>
<keyword evidence="5 7" id="KW-1133">Transmembrane helix</keyword>
<keyword evidence="3" id="KW-1003">Cell membrane</keyword>
<evidence type="ECO:0000313" key="9">
    <source>
        <dbReference type="Proteomes" id="UP001523565"/>
    </source>
</evidence>
<comment type="caution">
    <text evidence="8">The sequence shown here is derived from an EMBL/GenBank/DDBJ whole genome shotgun (WGS) entry which is preliminary data.</text>
</comment>
<keyword evidence="4 7" id="KW-0812">Transmembrane</keyword>
<dbReference type="CDD" id="cd13140">
    <property type="entry name" value="MATE_like_1"/>
    <property type="match status" value="1"/>
</dbReference>
<dbReference type="EMBL" id="JAMZFV010000001">
    <property type="protein sequence ID" value="MCP1108798.1"/>
    <property type="molecule type" value="Genomic_DNA"/>
</dbReference>
<feature type="transmembrane region" description="Helical" evidence="7">
    <location>
        <begin position="319"/>
        <end position="341"/>
    </location>
</feature>
<dbReference type="NCBIfam" id="TIGR00797">
    <property type="entry name" value="matE"/>
    <property type="match status" value="1"/>
</dbReference>
<proteinExistence type="predicted"/>
<dbReference type="PANTHER" id="PTHR43549:SF3">
    <property type="entry name" value="MULTIDRUG RESISTANCE PROTEIN YPNP-RELATED"/>
    <property type="match status" value="1"/>
</dbReference>
<dbReference type="PIRSF" id="PIRSF006603">
    <property type="entry name" value="DinF"/>
    <property type="match status" value="1"/>
</dbReference>
<feature type="transmembrane region" description="Helical" evidence="7">
    <location>
        <begin position="39"/>
        <end position="61"/>
    </location>
</feature>
<dbReference type="InterPro" id="IPR002528">
    <property type="entry name" value="MATE_fam"/>
</dbReference>
<feature type="transmembrane region" description="Helical" evidence="7">
    <location>
        <begin position="287"/>
        <end position="307"/>
    </location>
</feature>
<dbReference type="Pfam" id="PF01554">
    <property type="entry name" value="MatE"/>
    <property type="match status" value="2"/>
</dbReference>
<dbReference type="InterPro" id="IPR052031">
    <property type="entry name" value="Membrane_Transporter-Flippase"/>
</dbReference>
<evidence type="ECO:0000256" key="4">
    <source>
        <dbReference type="ARBA" id="ARBA00022692"/>
    </source>
</evidence>
<feature type="transmembrane region" description="Helical" evidence="7">
    <location>
        <begin position="242"/>
        <end position="267"/>
    </location>
</feature>
<evidence type="ECO:0000313" key="8">
    <source>
        <dbReference type="EMBL" id="MCP1108798.1"/>
    </source>
</evidence>
<dbReference type="Proteomes" id="UP001523565">
    <property type="component" value="Unassembled WGS sequence"/>
</dbReference>
<protein>
    <submittedName>
        <fullName evidence="8">MATE family efflux transporter</fullName>
    </submittedName>
</protein>
<feature type="transmembrane region" description="Helical" evidence="7">
    <location>
        <begin position="194"/>
        <end position="218"/>
    </location>
</feature>
<feature type="transmembrane region" description="Helical" evidence="7">
    <location>
        <begin position="166"/>
        <end position="188"/>
    </location>
</feature>
<feature type="transmembrane region" description="Helical" evidence="7">
    <location>
        <begin position="135"/>
        <end position="154"/>
    </location>
</feature>
<feature type="transmembrane region" description="Helical" evidence="7">
    <location>
        <begin position="393"/>
        <end position="412"/>
    </location>
</feature>
<name>A0ABT1EDN2_9FIRM</name>
<feature type="transmembrane region" description="Helical" evidence="7">
    <location>
        <begin position="12"/>
        <end position="33"/>
    </location>
</feature>